<feature type="transmembrane region" description="Helical" evidence="8">
    <location>
        <begin position="256"/>
        <end position="273"/>
    </location>
</feature>
<feature type="transmembrane region" description="Helical" evidence="8">
    <location>
        <begin position="403"/>
        <end position="421"/>
    </location>
</feature>
<reference evidence="9" key="1">
    <citation type="submission" date="2020-11" db="EMBL/GenBank/DDBJ databases">
        <title>Halonatronomonas betainensis gen. nov., sp. nov. a novel haloalkaliphilic representative of the family Halanaerobiacae capable of betaine degradation.</title>
        <authorList>
            <person name="Boltyanskaya Y."/>
            <person name="Kevbrin V."/>
            <person name="Detkova E."/>
            <person name="Grouzdev D.S."/>
            <person name="Koziaeva V."/>
            <person name="Zhilina T."/>
        </authorList>
    </citation>
    <scope>NUCLEOTIDE SEQUENCE</scope>
    <source>
        <strain evidence="9">Z-7014</strain>
    </source>
</reference>
<evidence type="ECO:0000256" key="8">
    <source>
        <dbReference type="RuleBase" id="RU365092"/>
    </source>
</evidence>
<dbReference type="AlphaFoldDB" id="A0A931FAB0"/>
<comment type="similarity">
    <text evidence="2 8">Belongs to the lactate permease family.</text>
</comment>
<evidence type="ECO:0000256" key="2">
    <source>
        <dbReference type="ARBA" id="ARBA00010100"/>
    </source>
</evidence>
<comment type="subcellular location">
    <subcellularLocation>
        <location evidence="1 8">Cell membrane</location>
        <topology evidence="1 8">Multi-pass membrane protein</topology>
    </subcellularLocation>
</comment>
<gene>
    <name evidence="9" type="ORF">I0Q91_10005</name>
</gene>
<keyword evidence="6 8" id="KW-1133">Transmembrane helix</keyword>
<sequence length="556" mass="58842">MLALLAAIPIVLIGVLMIGFMWPANKAMPVGWLVAAIISIIWWDMPFQWIAGASIGGVVDAIGILLIVFGALLILQLLKSSGGVESISYSMANVSTDRRVQALLIAFLMGAFFEGAAGFGTPAAVAAPLLVGLGFPPLIAASVALIANSVPVSFGAVGVPIWGGFDALSGVVELPIVSMGVEVDSFRVFLESIGGFAAILNGAMALFIPLAIVAVMTKISEGSIMKGLKVWPLAIYTGLLFGIPMVLIANFVGPEVPSLLGSLIALPIFVFTTRKGFLVPKDNWDFPPHEEWPDEWEDEVKAEANIPKESDLTVTPFKAWLPYIIIATLLVVTRLEIFGLVGFLQGITISWENILGTTITEGVSPLYNPGVIPFILVALFIPFMHGMKKGEATKCWKETFKTIQPAAIALFFALAMVKIMMNSNAAAEFTMLEEMAFASANLIGGGWHFAAPFVGTLGAFISGSNTVSNIMFGAFQFETAAAAGVEIIPTLGLQTAGAAGGNMICVHNVVAAITTVGLIGKEGLVMRKTIVVNIMYGLFIALLTTFLVSTFFAGIF</sequence>
<comment type="caution">
    <text evidence="9">The sequence shown here is derived from an EMBL/GenBank/DDBJ whole genome shotgun (WGS) entry which is preliminary data.</text>
</comment>
<evidence type="ECO:0000313" key="10">
    <source>
        <dbReference type="Proteomes" id="UP000621436"/>
    </source>
</evidence>
<dbReference type="EMBL" id="JADPIE010000005">
    <property type="protein sequence ID" value="MBF8437414.1"/>
    <property type="molecule type" value="Genomic_DNA"/>
</dbReference>
<feature type="transmembrane region" description="Helical" evidence="8">
    <location>
        <begin position="441"/>
        <end position="461"/>
    </location>
</feature>
<evidence type="ECO:0000256" key="7">
    <source>
        <dbReference type="ARBA" id="ARBA00023136"/>
    </source>
</evidence>
<proteinExistence type="inferred from homology"/>
<name>A0A931FAB0_9FIRM</name>
<dbReference type="Proteomes" id="UP000621436">
    <property type="component" value="Unassembled WGS sequence"/>
</dbReference>
<feature type="transmembrane region" description="Helical" evidence="8">
    <location>
        <begin position="193"/>
        <end position="216"/>
    </location>
</feature>
<evidence type="ECO:0000256" key="1">
    <source>
        <dbReference type="ARBA" id="ARBA00004651"/>
    </source>
</evidence>
<feature type="transmembrane region" description="Helical" evidence="8">
    <location>
        <begin position="530"/>
        <end position="555"/>
    </location>
</feature>
<dbReference type="Pfam" id="PF02652">
    <property type="entry name" value="Lactate_perm"/>
    <property type="match status" value="1"/>
</dbReference>
<dbReference type="GO" id="GO:0015129">
    <property type="term" value="F:lactate transmembrane transporter activity"/>
    <property type="evidence" value="ECO:0007669"/>
    <property type="project" value="UniProtKB-UniRule"/>
</dbReference>
<keyword evidence="7 8" id="KW-0472">Membrane</keyword>
<keyword evidence="3 8" id="KW-0813">Transport</keyword>
<accession>A0A931FAB0</accession>
<organism evidence="9 10">
    <name type="scientific">Halonatronomonas betaini</name>
    <dbReference type="NCBI Taxonomy" id="2778430"/>
    <lineage>
        <taxon>Bacteria</taxon>
        <taxon>Bacillati</taxon>
        <taxon>Bacillota</taxon>
        <taxon>Clostridia</taxon>
        <taxon>Halanaerobiales</taxon>
        <taxon>Halarsenatibacteraceae</taxon>
        <taxon>Halonatronomonas</taxon>
    </lineage>
</organism>
<feature type="transmembrane region" description="Helical" evidence="8">
    <location>
        <begin position="228"/>
        <end position="250"/>
    </location>
</feature>
<feature type="transmembrane region" description="Helical" evidence="8">
    <location>
        <begin position="320"/>
        <end position="346"/>
    </location>
</feature>
<dbReference type="InterPro" id="IPR003804">
    <property type="entry name" value="Lactate_perm"/>
</dbReference>
<comment type="function">
    <text evidence="8">Uptake of L-lactate across the membrane. Can also transport D-lactate and glycolate.</text>
</comment>
<evidence type="ECO:0000256" key="5">
    <source>
        <dbReference type="ARBA" id="ARBA00022692"/>
    </source>
</evidence>
<dbReference type="PANTHER" id="PTHR30003:SF0">
    <property type="entry name" value="GLYCOLATE PERMEASE GLCA-RELATED"/>
    <property type="match status" value="1"/>
</dbReference>
<evidence type="ECO:0000256" key="3">
    <source>
        <dbReference type="ARBA" id="ARBA00022448"/>
    </source>
</evidence>
<feature type="transmembrane region" description="Helical" evidence="8">
    <location>
        <begin position="99"/>
        <end position="119"/>
    </location>
</feature>
<dbReference type="GO" id="GO:0005886">
    <property type="term" value="C:plasma membrane"/>
    <property type="evidence" value="ECO:0007669"/>
    <property type="project" value="UniProtKB-SubCell"/>
</dbReference>
<feature type="transmembrane region" description="Helical" evidence="8">
    <location>
        <begin position="30"/>
        <end position="51"/>
    </location>
</feature>
<evidence type="ECO:0000256" key="6">
    <source>
        <dbReference type="ARBA" id="ARBA00022989"/>
    </source>
</evidence>
<dbReference type="GO" id="GO:0015295">
    <property type="term" value="F:solute:proton symporter activity"/>
    <property type="evidence" value="ECO:0007669"/>
    <property type="project" value="TreeGrafter"/>
</dbReference>
<feature type="transmembrane region" description="Helical" evidence="8">
    <location>
        <begin position="6"/>
        <end position="23"/>
    </location>
</feature>
<feature type="transmembrane region" description="Helical" evidence="8">
    <location>
        <begin position="125"/>
        <end position="147"/>
    </location>
</feature>
<keyword evidence="4 8" id="KW-1003">Cell membrane</keyword>
<dbReference type="PANTHER" id="PTHR30003">
    <property type="entry name" value="L-LACTATE PERMEASE"/>
    <property type="match status" value="1"/>
</dbReference>
<keyword evidence="5 8" id="KW-0812">Transmembrane</keyword>
<evidence type="ECO:0000256" key="4">
    <source>
        <dbReference type="ARBA" id="ARBA00022475"/>
    </source>
</evidence>
<keyword evidence="10" id="KW-1185">Reference proteome</keyword>
<feature type="transmembrane region" description="Helical" evidence="8">
    <location>
        <begin position="366"/>
        <end position="383"/>
    </location>
</feature>
<dbReference type="NCBIfam" id="TIGR00795">
    <property type="entry name" value="lctP"/>
    <property type="match status" value="1"/>
</dbReference>
<evidence type="ECO:0000313" key="9">
    <source>
        <dbReference type="EMBL" id="MBF8437414.1"/>
    </source>
</evidence>
<protein>
    <recommendedName>
        <fullName evidence="8">L-lactate permease</fullName>
    </recommendedName>
</protein>
<feature type="transmembrane region" description="Helical" evidence="8">
    <location>
        <begin position="57"/>
        <end position="78"/>
    </location>
</feature>
<dbReference type="RefSeq" id="WP_270454391.1">
    <property type="nucleotide sequence ID" value="NZ_JADPIE010000005.1"/>
</dbReference>